<reference evidence="2" key="1">
    <citation type="submission" date="2016-10" db="EMBL/GenBank/DDBJ databases">
        <authorList>
            <person name="Varghese N."/>
            <person name="Submissions S."/>
        </authorList>
    </citation>
    <scope>NUCLEOTIDE SEQUENCE [LARGE SCALE GENOMIC DNA]</scope>
    <source>
        <strain evidence="2">ATCC 700379</strain>
    </source>
</reference>
<protein>
    <recommendedName>
        <fullName evidence="3">SIR2-like domain-containing protein</fullName>
    </recommendedName>
</protein>
<dbReference type="Proteomes" id="UP000198752">
    <property type="component" value="Unassembled WGS sequence"/>
</dbReference>
<organism evidence="1 2">
    <name type="scientific">Sporolactobacillus nakayamae</name>
    <dbReference type="NCBI Taxonomy" id="269670"/>
    <lineage>
        <taxon>Bacteria</taxon>
        <taxon>Bacillati</taxon>
        <taxon>Bacillota</taxon>
        <taxon>Bacilli</taxon>
        <taxon>Bacillales</taxon>
        <taxon>Sporolactobacillaceae</taxon>
        <taxon>Sporolactobacillus</taxon>
    </lineage>
</organism>
<proteinExistence type="predicted"/>
<gene>
    <name evidence="1" type="ORF">SAMN02982927_02606</name>
</gene>
<sequence length="530" mass="61323">MIHYENYNPYWPETVIFWGAGTTEPLHMKTTNELGKMFQTLTEADKNLGEAIDQVIPEADEQVRSELKALLELIDSEFHGHEDEAIRVLDIPKDRAQHLQMLYDWNAVKLVIERCPRNRNHRFSLDDLYNLLDLHIQAHKGIEVEQRFITLDRLIAARRTLTMLTQLIHAIGYVELLHDSDTKALYHHYYEFATILAGRMREEGVQKAAKQISFDDRNFYLFSYAMISMNWDPILLWLIFNAHKEMNSAADCPKIGDPPQPMKLFNDLVHFIAVRKVDGRSPSAWFPMNETAVQQMNDSEYQTGRRIRIGKFYFPHGCHGFRQCPKCGKLTFYLGNEWCVDSPCLFPPQIIPSLSPRSPRSLEEKKAIDAGIFDAVQCTYCGTITESHHTAIAMQTHFKAIQPSFIQEIQNDMKVAIEHAQHIIFAGYSLPDDDFIDRIMLSARRKMDVEQVKCSVINFDQHAKEEWMYGEELNDFCRKYDRSSLASTCNRVAGIFGEANIRGYGAGFPNVFMKNGKADKDKVEEMMRMW</sequence>
<evidence type="ECO:0000313" key="1">
    <source>
        <dbReference type="EMBL" id="SFG73516.1"/>
    </source>
</evidence>
<dbReference type="AlphaFoldDB" id="A0A1I2UF59"/>
<accession>A0A1I2UF59</accession>
<keyword evidence="2" id="KW-1185">Reference proteome</keyword>
<dbReference type="STRING" id="269670.SAMN02982927_02606"/>
<evidence type="ECO:0000313" key="2">
    <source>
        <dbReference type="Proteomes" id="UP000198752"/>
    </source>
</evidence>
<dbReference type="OrthoDB" id="1873312at2"/>
<dbReference type="EMBL" id="FOOY01000019">
    <property type="protein sequence ID" value="SFG73516.1"/>
    <property type="molecule type" value="Genomic_DNA"/>
</dbReference>
<dbReference type="RefSeq" id="WP_093673641.1">
    <property type="nucleotide sequence ID" value="NZ_FOOY01000019.1"/>
</dbReference>
<evidence type="ECO:0008006" key="3">
    <source>
        <dbReference type="Google" id="ProtNLM"/>
    </source>
</evidence>
<name>A0A1I2UF59_9BACL</name>